<evidence type="ECO:0000256" key="2">
    <source>
        <dbReference type="ARBA" id="ARBA00022603"/>
    </source>
</evidence>
<proteinExistence type="predicted"/>
<dbReference type="AlphaFoldDB" id="A0A9X3CXN1"/>
<dbReference type="Pfam" id="PF07669">
    <property type="entry name" value="Eco57I"/>
    <property type="match status" value="1"/>
</dbReference>
<evidence type="ECO:0000256" key="3">
    <source>
        <dbReference type="ARBA" id="ARBA00022679"/>
    </source>
</evidence>
<dbReference type="Gene3D" id="3.40.50.150">
    <property type="entry name" value="Vaccinia Virus protein VP39"/>
    <property type="match status" value="1"/>
</dbReference>
<dbReference type="Proteomes" id="UP001148482">
    <property type="component" value="Unassembled WGS sequence"/>
</dbReference>
<dbReference type="PRINTS" id="PR00507">
    <property type="entry name" value="N12N6MTFRASE"/>
</dbReference>
<dbReference type="InterPro" id="IPR029063">
    <property type="entry name" value="SAM-dependent_MTases_sf"/>
</dbReference>
<dbReference type="InterPro" id="IPR011639">
    <property type="entry name" value="MethylTrfase_TaqI-like_dom"/>
</dbReference>
<accession>A0A9X3CXN1</accession>
<dbReference type="CDD" id="cd02440">
    <property type="entry name" value="AdoMet_MTases"/>
    <property type="match status" value="1"/>
</dbReference>
<keyword evidence="2 7" id="KW-0489">Methyltransferase</keyword>
<dbReference type="GO" id="GO:0006304">
    <property type="term" value="P:DNA modification"/>
    <property type="evidence" value="ECO:0007669"/>
    <property type="project" value="InterPro"/>
</dbReference>
<dbReference type="EC" id="2.1.1.72" evidence="1"/>
<evidence type="ECO:0000313" key="7">
    <source>
        <dbReference type="EMBL" id="MCX2838383.1"/>
    </source>
</evidence>
<evidence type="ECO:0000256" key="4">
    <source>
        <dbReference type="ARBA" id="ARBA00022691"/>
    </source>
</evidence>
<dbReference type="RefSeq" id="WP_266069637.1">
    <property type="nucleotide sequence ID" value="NZ_JAPJDA010000013.1"/>
</dbReference>
<keyword evidence="4" id="KW-0949">S-adenosyl-L-methionine</keyword>
<dbReference type="GO" id="GO:0009007">
    <property type="term" value="F:site-specific DNA-methyltransferase (adenine-specific) activity"/>
    <property type="evidence" value="ECO:0007669"/>
    <property type="project" value="UniProtKB-EC"/>
</dbReference>
<protein>
    <recommendedName>
        <fullName evidence="1">site-specific DNA-methyltransferase (adenine-specific)</fullName>
        <ecNumber evidence="1">2.1.1.72</ecNumber>
    </recommendedName>
</protein>
<comment type="catalytic activity">
    <reaction evidence="5">
        <text>a 2'-deoxyadenosine in DNA + S-adenosyl-L-methionine = an N(6)-methyl-2'-deoxyadenosine in DNA + S-adenosyl-L-homocysteine + H(+)</text>
        <dbReference type="Rhea" id="RHEA:15197"/>
        <dbReference type="Rhea" id="RHEA-COMP:12418"/>
        <dbReference type="Rhea" id="RHEA-COMP:12419"/>
        <dbReference type="ChEBI" id="CHEBI:15378"/>
        <dbReference type="ChEBI" id="CHEBI:57856"/>
        <dbReference type="ChEBI" id="CHEBI:59789"/>
        <dbReference type="ChEBI" id="CHEBI:90615"/>
        <dbReference type="ChEBI" id="CHEBI:90616"/>
        <dbReference type="EC" id="2.1.1.72"/>
    </reaction>
</comment>
<dbReference type="PANTHER" id="PTHR33841">
    <property type="entry name" value="DNA METHYLTRANSFERASE YEEA-RELATED"/>
    <property type="match status" value="1"/>
</dbReference>
<reference evidence="7" key="1">
    <citation type="submission" date="2022-11" db="EMBL/GenBank/DDBJ databases">
        <title>Salinimicrobium profundisediminis sp. nov., isolated from deep-sea sediment of the Mariana Trench.</title>
        <authorList>
            <person name="Fu H."/>
        </authorList>
    </citation>
    <scope>NUCLEOTIDE SEQUENCE</scope>
    <source>
        <strain evidence="7">MT39</strain>
    </source>
</reference>
<feature type="domain" description="Type II methyltransferase M.TaqI-like" evidence="6">
    <location>
        <begin position="149"/>
        <end position="302"/>
    </location>
</feature>
<dbReference type="EMBL" id="JAPJDA010000013">
    <property type="protein sequence ID" value="MCX2838383.1"/>
    <property type="molecule type" value="Genomic_DNA"/>
</dbReference>
<evidence type="ECO:0000256" key="1">
    <source>
        <dbReference type="ARBA" id="ARBA00011900"/>
    </source>
</evidence>
<evidence type="ECO:0000259" key="6">
    <source>
        <dbReference type="Pfam" id="PF07669"/>
    </source>
</evidence>
<dbReference type="GO" id="GO:0003676">
    <property type="term" value="F:nucleic acid binding"/>
    <property type="evidence" value="ECO:0007669"/>
    <property type="project" value="InterPro"/>
</dbReference>
<name>A0A9X3CXN1_9FLAO</name>
<comment type="caution">
    <text evidence="7">The sequence shown here is derived from an EMBL/GenBank/DDBJ whole genome shotgun (WGS) entry which is preliminary data.</text>
</comment>
<dbReference type="PROSITE" id="PS00092">
    <property type="entry name" value="N6_MTASE"/>
    <property type="match status" value="1"/>
</dbReference>
<evidence type="ECO:0000313" key="8">
    <source>
        <dbReference type="Proteomes" id="UP001148482"/>
    </source>
</evidence>
<sequence length="630" mass="74483">MNQHVLKYLRQYSTNIRDINRLLVSSYLKVNDFQNISNELIKGYIINEDEEIDELNKFLDLFRNKLFTLEELIEFFEFVISPSDKIVNGAVYTPKYIRDYIVSESIANYENLEDLTACDIACGCGGFLFQYALKIHQITGKEFIQIIEQNLYGIDITGYSIERTKILLILLALSQGEDQEEIQFNLYKGDSLEFNWFENSQIIADNEGFDFIFSNPPYVGSSNLEEETKNLMKNWSVASTGKLDLYIPFFEIGLKWLKESGTLGYITVNNFYRSLNGRALRNYFSEKCFQFDLIDFGSEQVFKSRQTYTCICLISKRGGYLNYTSSKPENINELSERDFIKFEYSDLNDFIGWKLDDAKTKLNLERLENSGKKLGDLLSIRNGFATLRNKIYLFSPIREDDDWYYFEKDSTEYRVEKEICKDAIKPNILKNEVDLETFNEKIIFPYTIIDEKNVDLFQNSQNRKVKFIPENYFQENFPQAYKYLSNYKEELSKRDKGKREYEIWYAYGRTQALNINGLKLLFPYISNAPYFVYTNNQDLLFYNGYALVSENEEELLFIKKLLETDVFWYYIKYTSKPYSSGYFALAKNYVKNFSIPVFTDEEKWKFMNLNKRSAINKFLLNKYNIIDMEL</sequence>
<dbReference type="InterPro" id="IPR002052">
    <property type="entry name" value="DNA_methylase_N6_adenine_CS"/>
</dbReference>
<gene>
    <name evidence="7" type="ORF">OQ279_09480</name>
</gene>
<organism evidence="7 8">
    <name type="scientific">Salinimicrobium profundisediminis</name>
    <dbReference type="NCBI Taxonomy" id="2994553"/>
    <lineage>
        <taxon>Bacteria</taxon>
        <taxon>Pseudomonadati</taxon>
        <taxon>Bacteroidota</taxon>
        <taxon>Flavobacteriia</taxon>
        <taxon>Flavobacteriales</taxon>
        <taxon>Flavobacteriaceae</taxon>
        <taxon>Salinimicrobium</taxon>
    </lineage>
</organism>
<keyword evidence="3" id="KW-0808">Transferase</keyword>
<dbReference type="PANTHER" id="PTHR33841:SF1">
    <property type="entry name" value="DNA METHYLTRANSFERASE A"/>
    <property type="match status" value="1"/>
</dbReference>
<evidence type="ECO:0000256" key="5">
    <source>
        <dbReference type="ARBA" id="ARBA00047942"/>
    </source>
</evidence>
<dbReference type="SUPFAM" id="SSF53335">
    <property type="entry name" value="S-adenosyl-L-methionine-dependent methyltransferases"/>
    <property type="match status" value="1"/>
</dbReference>
<keyword evidence="8" id="KW-1185">Reference proteome</keyword>
<dbReference type="InterPro" id="IPR050953">
    <property type="entry name" value="N4_N6_ade-DNA_methylase"/>
</dbReference>
<dbReference type="GO" id="GO:0032259">
    <property type="term" value="P:methylation"/>
    <property type="evidence" value="ECO:0007669"/>
    <property type="project" value="UniProtKB-KW"/>
</dbReference>